<dbReference type="Gene3D" id="3.40.50.12780">
    <property type="entry name" value="N-terminal domain of ligase-like"/>
    <property type="match status" value="1"/>
</dbReference>
<evidence type="ECO:0000313" key="2">
    <source>
        <dbReference type="Proteomes" id="UP000318297"/>
    </source>
</evidence>
<comment type="caution">
    <text evidence="1">The sequence shown here is derived from an EMBL/GenBank/DDBJ whole genome shotgun (WGS) entry which is preliminary data.</text>
</comment>
<dbReference type="InterPro" id="IPR042099">
    <property type="entry name" value="ANL_N_sf"/>
</dbReference>
<name>A0A561E915_9MICO</name>
<keyword evidence="2" id="KW-1185">Reference proteome</keyword>
<protein>
    <submittedName>
        <fullName evidence="1">Uncharacterized protein (TIGR03089 family)</fullName>
    </submittedName>
</protein>
<dbReference type="InterPro" id="IPR017523">
    <property type="entry name" value="Rv3268"/>
</dbReference>
<sequence length="204" mass="21862">MTPDTLLPALLASDPSRPRVTFYDDARGERIELSGRVLGNWVAKAANWLQDECGAEPGSTVRLDLPPTHWRTLYWALAIWAVGATVSGDDDADVVISMTAGDLVEPEASLAKSEIASAADQFTVYLPVDLSRPAIDRPAPVSYRDLIRPVDAASPRTVLEGTQPEVLRTAADVLAADGSVILFAHEDTSRRAGRLQDEGVTAAV</sequence>
<evidence type="ECO:0000313" key="1">
    <source>
        <dbReference type="EMBL" id="TWE12103.1"/>
    </source>
</evidence>
<dbReference type="AlphaFoldDB" id="A0A561E915"/>
<organism evidence="1 2">
    <name type="scientific">Rudaeicoccus suwonensis</name>
    <dbReference type="NCBI Taxonomy" id="657409"/>
    <lineage>
        <taxon>Bacteria</taxon>
        <taxon>Bacillati</taxon>
        <taxon>Actinomycetota</taxon>
        <taxon>Actinomycetes</taxon>
        <taxon>Micrococcales</taxon>
        <taxon>Dermacoccaceae</taxon>
        <taxon>Rudaeicoccus</taxon>
    </lineage>
</organism>
<dbReference type="Proteomes" id="UP000318297">
    <property type="component" value="Unassembled WGS sequence"/>
</dbReference>
<accession>A0A561E915</accession>
<proteinExistence type="predicted"/>
<dbReference type="RefSeq" id="WP_145225839.1">
    <property type="nucleotide sequence ID" value="NZ_VIVQ01000001.1"/>
</dbReference>
<dbReference type="SUPFAM" id="SSF56801">
    <property type="entry name" value="Acetyl-CoA synthetase-like"/>
    <property type="match status" value="1"/>
</dbReference>
<gene>
    <name evidence="1" type="ORF">BKA23_0899</name>
</gene>
<dbReference type="OrthoDB" id="3396763at2"/>
<reference evidence="1 2" key="1">
    <citation type="submission" date="2019-06" db="EMBL/GenBank/DDBJ databases">
        <title>Sequencing the genomes of 1000 actinobacteria strains.</title>
        <authorList>
            <person name="Klenk H.-P."/>
        </authorList>
    </citation>
    <scope>NUCLEOTIDE SEQUENCE [LARGE SCALE GENOMIC DNA]</scope>
    <source>
        <strain evidence="1 2">DSM 19560</strain>
    </source>
</reference>
<dbReference type="NCBIfam" id="TIGR03089">
    <property type="entry name" value="TIGR03089 family protein"/>
    <property type="match status" value="1"/>
</dbReference>
<dbReference type="EMBL" id="VIVQ01000001">
    <property type="protein sequence ID" value="TWE12103.1"/>
    <property type="molecule type" value="Genomic_DNA"/>
</dbReference>